<name>A0A2X4XHT8_9GAMM</name>
<accession>A0A2X4XHT8</accession>
<protein>
    <submittedName>
        <fullName evidence="1">Uncharacterized protein</fullName>
    </submittedName>
</protein>
<organism evidence="1 2">
    <name type="scientific">Leminorella richardii</name>
    <dbReference type="NCBI Taxonomy" id="158841"/>
    <lineage>
        <taxon>Bacteria</taxon>
        <taxon>Pseudomonadati</taxon>
        <taxon>Pseudomonadota</taxon>
        <taxon>Gammaproteobacteria</taxon>
        <taxon>Enterobacterales</taxon>
        <taxon>Budviciaceae</taxon>
        <taxon>Leminorella</taxon>
    </lineage>
</organism>
<proteinExistence type="predicted"/>
<dbReference type="OrthoDB" id="9931148at2"/>
<dbReference type="RefSeq" id="WP_111739266.1">
    <property type="nucleotide sequence ID" value="NZ_LR698987.1"/>
</dbReference>
<evidence type="ECO:0000313" key="1">
    <source>
        <dbReference type="EMBL" id="SQI36174.1"/>
    </source>
</evidence>
<evidence type="ECO:0000313" key="2">
    <source>
        <dbReference type="Proteomes" id="UP000249005"/>
    </source>
</evidence>
<dbReference type="KEGG" id="lri:NCTC12151_00640"/>
<gene>
    <name evidence="1" type="ORF">NCTC12151_00640</name>
</gene>
<dbReference type="EMBL" id="LS483470">
    <property type="protein sequence ID" value="SQI36174.1"/>
    <property type="molecule type" value="Genomic_DNA"/>
</dbReference>
<keyword evidence="2" id="KW-1185">Reference proteome</keyword>
<dbReference type="AlphaFoldDB" id="A0A2X4XHT8"/>
<reference evidence="1 2" key="1">
    <citation type="submission" date="2018-06" db="EMBL/GenBank/DDBJ databases">
        <authorList>
            <consortium name="Pathogen Informatics"/>
            <person name="Doyle S."/>
        </authorList>
    </citation>
    <scope>NUCLEOTIDE SEQUENCE [LARGE SCALE GENOMIC DNA]</scope>
    <source>
        <strain evidence="1 2">NCTC12151</strain>
    </source>
</reference>
<dbReference type="Proteomes" id="UP000249005">
    <property type="component" value="Chromosome 1"/>
</dbReference>
<sequence length="68" mass="7645">MQYVSEIPSDIKETLTSVLSDSALNFNIEWQEDGSVVFTAESPVGAYRVTVEKNAKSWGQVLREHSLR</sequence>